<dbReference type="Proteomes" id="UP001060085">
    <property type="component" value="Linkage Group LG03"/>
</dbReference>
<sequence length="635" mass="75902">MAELKEKEKKSWSLEDSKRHKERMKWLREGIKRDCSGTEDMPSIKRGSRTVPQVTSRRPGWPTQATGIPRDSVKRRPRSSKADRRLGQEAAQKQQAGRRPEGQTKKKTKTTYSIEGRLGYNSSKTISFFPSKSYLCFEIYFKEIKLFSFVIIESGDHFIFFNSLGKSLENKYFLELNHTCSIFYSRYISYYYYEDHSLFINVPYQVKNLDRTYLLVVRDLFHVILVSISHDVDPWNNCDSLGIANHHTFFQEEVVEHFQYVLTFLDTYVKNIVEKILVDKPLLVVKVLLEHLWHGLKFLFVEISFKTLFERGFGFKFIHMHYKEFLWWKEFENQIGSYFKMSGTNIYATLEQSCFDLKCLYVILDLISLVVGSFPSWTPMWRMIPRCFLEPFVENFLLRKLKIICFLKKFVCEEKFGKSWDSKNNQSYMFFDEFLDLMSKSSRKKGLSNLVLENLFIFNSILGLFNFKKNFDWMRFHYVFIHESLLKDLENKSLYSHVPLKEMKSYIMGIHGWVLGFEKGRRFSMLFLKPLSQILEENFIVWSFETFPNFLFLTLQSFQDLSFYYRIPFEGVLRIDVTTWMNLYDFLVYRCACLERNHVKLLWIVPTFFMSKYILNFLMHTCYECHGPFKEDLNI</sequence>
<proteinExistence type="predicted"/>
<accession>A0ACC0BJ94</accession>
<name>A0ACC0BJ94_CATRO</name>
<reference evidence="2" key="1">
    <citation type="journal article" date="2023" name="Nat. Plants">
        <title>Single-cell RNA sequencing provides a high-resolution roadmap for understanding the multicellular compartmentation of specialized metabolism.</title>
        <authorList>
            <person name="Sun S."/>
            <person name="Shen X."/>
            <person name="Li Y."/>
            <person name="Li Y."/>
            <person name="Wang S."/>
            <person name="Li R."/>
            <person name="Zhang H."/>
            <person name="Shen G."/>
            <person name="Guo B."/>
            <person name="Wei J."/>
            <person name="Xu J."/>
            <person name="St-Pierre B."/>
            <person name="Chen S."/>
            <person name="Sun C."/>
        </authorList>
    </citation>
    <scope>NUCLEOTIDE SEQUENCE [LARGE SCALE GENOMIC DNA]</scope>
</reference>
<evidence type="ECO:0000313" key="1">
    <source>
        <dbReference type="EMBL" id="KAI5672705.1"/>
    </source>
</evidence>
<evidence type="ECO:0000313" key="2">
    <source>
        <dbReference type="Proteomes" id="UP001060085"/>
    </source>
</evidence>
<organism evidence="1 2">
    <name type="scientific">Catharanthus roseus</name>
    <name type="common">Madagascar periwinkle</name>
    <name type="synonym">Vinca rosea</name>
    <dbReference type="NCBI Taxonomy" id="4058"/>
    <lineage>
        <taxon>Eukaryota</taxon>
        <taxon>Viridiplantae</taxon>
        <taxon>Streptophyta</taxon>
        <taxon>Embryophyta</taxon>
        <taxon>Tracheophyta</taxon>
        <taxon>Spermatophyta</taxon>
        <taxon>Magnoliopsida</taxon>
        <taxon>eudicotyledons</taxon>
        <taxon>Gunneridae</taxon>
        <taxon>Pentapetalae</taxon>
        <taxon>asterids</taxon>
        <taxon>lamiids</taxon>
        <taxon>Gentianales</taxon>
        <taxon>Apocynaceae</taxon>
        <taxon>Rauvolfioideae</taxon>
        <taxon>Vinceae</taxon>
        <taxon>Catharanthinae</taxon>
        <taxon>Catharanthus</taxon>
    </lineage>
</organism>
<protein>
    <submittedName>
        <fullName evidence="1">Uncharacterized protein</fullName>
    </submittedName>
</protein>
<keyword evidence="2" id="KW-1185">Reference proteome</keyword>
<gene>
    <name evidence="1" type="ORF">M9H77_13069</name>
</gene>
<dbReference type="EMBL" id="CM044703">
    <property type="protein sequence ID" value="KAI5672705.1"/>
    <property type="molecule type" value="Genomic_DNA"/>
</dbReference>
<comment type="caution">
    <text evidence="1">The sequence shown here is derived from an EMBL/GenBank/DDBJ whole genome shotgun (WGS) entry which is preliminary data.</text>
</comment>